<feature type="compositionally biased region" description="Polar residues" evidence="1">
    <location>
        <begin position="1213"/>
        <end position="1222"/>
    </location>
</feature>
<dbReference type="EMBL" id="CP002083">
    <property type="protein sequence ID" value="ADJ24160.1"/>
    <property type="molecule type" value="Genomic_DNA"/>
</dbReference>
<accession>D8JRU2</accession>
<evidence type="ECO:0000313" key="4">
    <source>
        <dbReference type="Proteomes" id="UP000002033"/>
    </source>
</evidence>
<keyword evidence="2" id="KW-1133">Transmembrane helix</keyword>
<dbReference type="Proteomes" id="UP000002033">
    <property type="component" value="Chromosome"/>
</dbReference>
<keyword evidence="2" id="KW-0472">Membrane</keyword>
<dbReference type="eggNOG" id="COG2982">
    <property type="taxonomic scope" value="Bacteria"/>
</dbReference>
<keyword evidence="2" id="KW-0812">Transmembrane</keyword>
<feature type="transmembrane region" description="Helical" evidence="2">
    <location>
        <begin position="12"/>
        <end position="35"/>
    </location>
</feature>
<evidence type="ECO:0000256" key="2">
    <source>
        <dbReference type="SAM" id="Phobius"/>
    </source>
</evidence>
<dbReference type="KEGG" id="hdn:Hden_2363"/>
<feature type="compositionally biased region" description="Basic and acidic residues" evidence="1">
    <location>
        <begin position="1157"/>
        <end position="1166"/>
    </location>
</feature>
<feature type="compositionally biased region" description="Polar residues" evidence="1">
    <location>
        <begin position="1167"/>
        <end position="1186"/>
    </location>
</feature>
<gene>
    <name evidence="3" type="ordered locus">Hden_2363</name>
</gene>
<organism evidence="3 4">
    <name type="scientific">Hyphomicrobium denitrificans (strain ATCC 51888 / DSM 1869 / NCIMB 11706 / TK 0415)</name>
    <dbReference type="NCBI Taxonomy" id="582899"/>
    <lineage>
        <taxon>Bacteria</taxon>
        <taxon>Pseudomonadati</taxon>
        <taxon>Pseudomonadota</taxon>
        <taxon>Alphaproteobacteria</taxon>
        <taxon>Hyphomicrobiales</taxon>
        <taxon>Hyphomicrobiaceae</taxon>
        <taxon>Hyphomicrobium</taxon>
    </lineage>
</organism>
<dbReference type="AlphaFoldDB" id="D8JRU2"/>
<protein>
    <recommendedName>
        <fullName evidence="5">DUF3971 domain-containing protein</fullName>
    </recommendedName>
</protein>
<name>D8JRU2_HYPDA</name>
<feature type="compositionally biased region" description="Basic residues" evidence="1">
    <location>
        <begin position="1187"/>
        <end position="1201"/>
    </location>
</feature>
<keyword evidence="4" id="KW-1185">Reference proteome</keyword>
<evidence type="ECO:0000256" key="1">
    <source>
        <dbReference type="SAM" id="MobiDB-lite"/>
    </source>
</evidence>
<sequence>MMRGLRRFFRCCRMMFYVVMPLVLLVAIGVGVLYVRLRHGPIGFDFVVAPIERGINAELAASSVRIDGAELRLGASGELEFRLRDVSVLEKGGDVVLSSPLAAVNISLAALTRGRIVPRRIELIDPIIALAYSDESGFVFERAVPRPVPARVPNQGAPSTPLKQDDAVAPNTTVAVRTVRTGHQLNLAKMLSDSSYRARQRLDATSYLTEFGLSNATVVVDYEGQRSSWRIDEASVDFNHQRQRSLISGRALVASKQGPWAISFLTDEREAADKLQVKATVRDLVPSTLAAAAPPLALLGMFEFPVAADATIVLTRSGEIENGDLALEFGKGRARLPYLVQPMDVTAGLFKLDYDGKKRRWDLKPSPVKWADGTIMFSGAMMDVAKANEPPQWRFGLDGKNGVFEAPEFNVPPVTIDSWTAQGSIIPRRGQVDIDEFRLAGGGGVATVKATTQAGPDGQSMTAEFSASPMPLQTLKALWPRALATGTREWVGKNMSAVDFQGGTLRFTNGNVGGVDAGTVTVSTDLERVTANFGAKNLVLRPLPEMPEVTIPEASVKLVDNVLDIAMPAAETTLADGQRLAIKDVSVQTDNVMAERPNGQISLTASGDLAPFLETVQSLPIRNLRDAPKLPKAGEGKVDAHFDIKVPFIPNVSGDDISVSGKARITDGRFGKVAGRFDVQGFTLNLDLTDTTLDAKGDLLVNGVPAKIAGQRLLGPKAGQQPPIKIMAKLDDADRTQLGLDINDIVQGVVPIEVLLEPAANGPLAVKLHADLTNADMTLDHLQWHKAAGRTASVDAEIVSNPNHDTELQRFKISSDDIAAEGKIVVGSDNKIKQFEFPNLMLNVVSRLDVKGSRGKDDMWSIDASGKTFDGRNFFRSLFNVGNGPDRKGNAPVAAKGARVNVQIENVIGGYDVSLRNLKMQIETRAGNLAALDAKGTLDGGAPLSAEVDKSTGTRRLLVNSSDAGQVLKLVNFYPNMQGGRLRLDVNLDGSGPAEKTGILAVEDFKILGDPIVSEVVSSADQGRPAIQGRRNVTREVFEFDRMRAPFSVGYGQFVLEEAYLKGPLLGANLRGKVDFKTRHVNFGGTYIPLQGLNGALGGIPLLGQIISGTQGEGIFGITFAVQGPTANPQVIVNPLSLVAPGIFREVFQMTASDPKVQIRGDDRVPQDSTAARIRQTSPDESSTGQKTKRASANKVKSKPKKPAEAQAGSIDGWSSTTQPSQ</sequence>
<dbReference type="HOGENOM" id="CLU_007198_1_0_5"/>
<dbReference type="STRING" id="582899.Hden_2363"/>
<reference evidence="4" key="1">
    <citation type="journal article" date="2011" name="J. Bacteriol.">
        <title>Genome sequences of eight morphologically diverse alphaproteobacteria.</title>
        <authorList>
            <consortium name="US DOE Joint Genome Institute"/>
            <person name="Brown P.J."/>
            <person name="Kysela D.T."/>
            <person name="Buechlein A."/>
            <person name="Hemmerich C."/>
            <person name="Brun Y.V."/>
        </authorList>
    </citation>
    <scope>NUCLEOTIDE SEQUENCE [LARGE SCALE GENOMIC DNA]</scope>
    <source>
        <strain evidence="4">ATCC 51888 / DSM 1869 / NCIB 11706 / TK 0415</strain>
    </source>
</reference>
<evidence type="ECO:0008006" key="5">
    <source>
        <dbReference type="Google" id="ProtNLM"/>
    </source>
</evidence>
<evidence type="ECO:0000313" key="3">
    <source>
        <dbReference type="EMBL" id="ADJ24160.1"/>
    </source>
</evidence>
<proteinExistence type="predicted"/>
<feature type="region of interest" description="Disordered" evidence="1">
    <location>
        <begin position="1155"/>
        <end position="1222"/>
    </location>
</feature>